<dbReference type="Proteomes" id="UP000805193">
    <property type="component" value="Unassembled WGS sequence"/>
</dbReference>
<reference evidence="1 2" key="1">
    <citation type="journal article" date="2020" name="Cell">
        <title>Large-Scale Comparative Analyses of Tick Genomes Elucidate Their Genetic Diversity and Vector Capacities.</title>
        <authorList>
            <consortium name="Tick Genome and Microbiome Consortium (TIGMIC)"/>
            <person name="Jia N."/>
            <person name="Wang J."/>
            <person name="Shi W."/>
            <person name="Du L."/>
            <person name="Sun Y."/>
            <person name="Zhan W."/>
            <person name="Jiang J.F."/>
            <person name="Wang Q."/>
            <person name="Zhang B."/>
            <person name="Ji P."/>
            <person name="Bell-Sakyi L."/>
            <person name="Cui X.M."/>
            <person name="Yuan T.T."/>
            <person name="Jiang B.G."/>
            <person name="Yang W.F."/>
            <person name="Lam T.T."/>
            <person name="Chang Q.C."/>
            <person name="Ding S.J."/>
            <person name="Wang X.J."/>
            <person name="Zhu J.G."/>
            <person name="Ruan X.D."/>
            <person name="Zhao L."/>
            <person name="Wei J.T."/>
            <person name="Ye R.Z."/>
            <person name="Que T.C."/>
            <person name="Du C.H."/>
            <person name="Zhou Y.H."/>
            <person name="Cheng J.X."/>
            <person name="Dai P.F."/>
            <person name="Guo W.B."/>
            <person name="Han X.H."/>
            <person name="Huang E.J."/>
            <person name="Li L.F."/>
            <person name="Wei W."/>
            <person name="Gao Y.C."/>
            <person name="Liu J.Z."/>
            <person name="Shao H.Z."/>
            <person name="Wang X."/>
            <person name="Wang C.C."/>
            <person name="Yang T.C."/>
            <person name="Huo Q.B."/>
            <person name="Li W."/>
            <person name="Chen H.Y."/>
            <person name="Chen S.E."/>
            <person name="Zhou L.G."/>
            <person name="Ni X.B."/>
            <person name="Tian J.H."/>
            <person name="Sheng Y."/>
            <person name="Liu T."/>
            <person name="Pan Y.S."/>
            <person name="Xia L.Y."/>
            <person name="Li J."/>
            <person name="Zhao F."/>
            <person name="Cao W.C."/>
        </authorList>
    </citation>
    <scope>NUCLEOTIDE SEQUENCE [LARGE SCALE GENOMIC DNA]</scope>
    <source>
        <strain evidence="1">Iper-2018</strain>
    </source>
</reference>
<keyword evidence="2" id="KW-1185">Reference proteome</keyword>
<comment type="caution">
    <text evidence="1">The sequence shown here is derived from an EMBL/GenBank/DDBJ whole genome shotgun (WGS) entry which is preliminary data.</text>
</comment>
<evidence type="ECO:0000313" key="2">
    <source>
        <dbReference type="Proteomes" id="UP000805193"/>
    </source>
</evidence>
<sequence>MDFYDTDLDVDDGMSDSMYYMDEPEFTLADLYTNCLVPTLRDGIGAAAVLLPTCIVFRLVIHANILPRNGVHIISALAGICCLYHFFAGLASYVASFAMFGIAVLLSVDLCVRRLRGLICSAACITFVVVCELYLVDATSWHRVRGPQMIIAMKLISLALDVDSGSYKLPPLLHILGYVFHVGTSIFGPWVGFSDYDASIGAGPVDVVWSLSVGRCFLLSYMSLTVSTCWASWLLPFGDFRWPAAYRDAMSFRFSHYFISFLSETTAVASGITQAGSLDLAVTSPKDVEVPRSLVEVVIHWNRSMHTWLRQYVFKATKPLGNFTAILLTYAASSLLHGINFQLAAVLLSLGFYTYTEFVLRQKLAMVFDACIGARRCKPHCDHRYKSDHPAVFGTNLFFGLLSVFHLAYLGVMFDAAPQLQEQGYSMSHTLGKWSELKFASHWVALATFLFYLLV</sequence>
<gene>
    <name evidence="1" type="ORF">HPB47_011284</name>
</gene>
<protein>
    <submittedName>
        <fullName evidence="1">Uncharacterized protein</fullName>
    </submittedName>
</protein>
<dbReference type="EMBL" id="JABSTQ010011419">
    <property type="protein sequence ID" value="KAG0411612.1"/>
    <property type="molecule type" value="Genomic_DNA"/>
</dbReference>
<accession>A0AC60NWX4</accession>
<organism evidence="1 2">
    <name type="scientific">Ixodes persulcatus</name>
    <name type="common">Taiga tick</name>
    <dbReference type="NCBI Taxonomy" id="34615"/>
    <lineage>
        <taxon>Eukaryota</taxon>
        <taxon>Metazoa</taxon>
        <taxon>Ecdysozoa</taxon>
        <taxon>Arthropoda</taxon>
        <taxon>Chelicerata</taxon>
        <taxon>Arachnida</taxon>
        <taxon>Acari</taxon>
        <taxon>Parasitiformes</taxon>
        <taxon>Ixodida</taxon>
        <taxon>Ixodoidea</taxon>
        <taxon>Ixodidae</taxon>
        <taxon>Ixodinae</taxon>
        <taxon>Ixodes</taxon>
    </lineage>
</organism>
<proteinExistence type="predicted"/>
<evidence type="ECO:0000313" key="1">
    <source>
        <dbReference type="EMBL" id="KAG0411612.1"/>
    </source>
</evidence>
<name>A0AC60NWX4_IXOPE</name>